<dbReference type="InterPro" id="IPR003010">
    <property type="entry name" value="C-N_Hydrolase"/>
</dbReference>
<dbReference type="EMBL" id="LGCK01000007">
    <property type="protein sequence ID" value="KPL72669.1"/>
    <property type="molecule type" value="Genomic_DNA"/>
</dbReference>
<dbReference type="Proteomes" id="UP000050430">
    <property type="component" value="Unassembled WGS sequence"/>
</dbReference>
<dbReference type="CDD" id="cd07564">
    <property type="entry name" value="nitrilases_CHs"/>
    <property type="match status" value="1"/>
</dbReference>
<evidence type="ECO:0000259" key="2">
    <source>
        <dbReference type="PROSITE" id="PS50263"/>
    </source>
</evidence>
<dbReference type="Pfam" id="PF00795">
    <property type="entry name" value="CN_hydrolase"/>
    <property type="match status" value="1"/>
</dbReference>
<dbReference type="GO" id="GO:0000257">
    <property type="term" value="F:nitrilase activity"/>
    <property type="evidence" value="ECO:0007669"/>
    <property type="project" value="UniProtKB-ARBA"/>
</dbReference>
<dbReference type="RefSeq" id="WP_062421262.1">
    <property type="nucleotide sequence ID" value="NZ_BBYA01000008.1"/>
</dbReference>
<feature type="domain" description="CN hydrolase" evidence="2">
    <location>
        <begin position="7"/>
        <end position="275"/>
    </location>
</feature>
<evidence type="ECO:0000313" key="3">
    <source>
        <dbReference type="EMBL" id="KPL72669.1"/>
    </source>
</evidence>
<comment type="similarity">
    <text evidence="1">Belongs to the carbon-nitrogen hydrolase superfamily. Nitrilase family.</text>
</comment>
<dbReference type="SUPFAM" id="SSF56317">
    <property type="entry name" value="Carbon-nitrogen hydrolase"/>
    <property type="match status" value="1"/>
</dbReference>
<keyword evidence="4" id="KW-1185">Reference proteome</keyword>
<evidence type="ECO:0000313" key="4">
    <source>
        <dbReference type="Proteomes" id="UP000050430"/>
    </source>
</evidence>
<comment type="caution">
    <text evidence="3">The sequence shown here is derived from an EMBL/GenBank/DDBJ whole genome shotgun (WGS) entry which is preliminary data.</text>
</comment>
<organism evidence="3 4">
    <name type="scientific">Leptolinea tardivitalis</name>
    <dbReference type="NCBI Taxonomy" id="229920"/>
    <lineage>
        <taxon>Bacteria</taxon>
        <taxon>Bacillati</taxon>
        <taxon>Chloroflexota</taxon>
        <taxon>Anaerolineae</taxon>
        <taxon>Anaerolineales</taxon>
        <taxon>Anaerolineaceae</taxon>
        <taxon>Leptolinea</taxon>
    </lineage>
</organism>
<dbReference type="PANTHER" id="PTHR46044:SF1">
    <property type="entry name" value="CN HYDROLASE DOMAIN-CONTAINING PROTEIN"/>
    <property type="match status" value="1"/>
</dbReference>
<accession>A0A0P6XLJ1</accession>
<dbReference type="PATRIC" id="fig|229920.5.peg.1206"/>
<dbReference type="PANTHER" id="PTHR46044">
    <property type="entry name" value="NITRILASE"/>
    <property type="match status" value="1"/>
</dbReference>
<name>A0A0P6XLJ1_9CHLR</name>
<dbReference type="InterPro" id="IPR044149">
    <property type="entry name" value="Nitrilases_CHs"/>
</dbReference>
<dbReference type="InterPro" id="IPR036526">
    <property type="entry name" value="C-N_Hydrolase_sf"/>
</dbReference>
<gene>
    <name evidence="3" type="ORF">ADM99_06160</name>
</gene>
<sequence>MGTSSIIKAAVIQASPVLFNRDSTVEKACTLIHEASSQGAQLILLPESFIPAYPRGLSFGAVVGRRSEQGRDLYKRYWENSVDVPGPVTDILGEAVRTANVYLGIGITERDKGSLYCTLLYFGPDGRLLGKHRKVKPTASERLIWGEDDGSTLTAVPTEIGCIGGLICWENYMPLARMAMYSKGVQIYLAPTADSRDTWQATMRHIALEGRCFVLGCNQYVTRSMYPADLPGYEELANQPDVMCRGGSVIISPMGEILAGPLFDKEGILTADLNMGEIIRGKFDFDVAGHYNRPDIFRFSVNENNH</sequence>
<dbReference type="PROSITE" id="PS00921">
    <property type="entry name" value="NITRIL_CHT_2"/>
    <property type="match status" value="1"/>
</dbReference>
<dbReference type="AlphaFoldDB" id="A0A0P6XLJ1"/>
<dbReference type="Gene3D" id="3.60.110.10">
    <property type="entry name" value="Carbon-nitrogen hydrolase"/>
    <property type="match status" value="1"/>
</dbReference>
<dbReference type="InterPro" id="IPR000132">
    <property type="entry name" value="Nitrilase/CN_hydratase_CS"/>
</dbReference>
<dbReference type="PROSITE" id="PS50263">
    <property type="entry name" value="CN_HYDROLASE"/>
    <property type="match status" value="1"/>
</dbReference>
<dbReference type="OrthoDB" id="9811121at2"/>
<protein>
    <submittedName>
        <fullName evidence="3">Nitrilase</fullName>
    </submittedName>
</protein>
<evidence type="ECO:0000256" key="1">
    <source>
        <dbReference type="ARBA" id="ARBA00008129"/>
    </source>
</evidence>
<dbReference type="STRING" id="229920.ADM99_06160"/>
<proteinExistence type="inferred from homology"/>
<reference evidence="3 4" key="1">
    <citation type="submission" date="2015-07" db="EMBL/GenBank/DDBJ databases">
        <title>Genome sequence of Leptolinea tardivitalis DSM 16556.</title>
        <authorList>
            <person name="Hemp J."/>
            <person name="Ward L.M."/>
            <person name="Pace L.A."/>
            <person name="Fischer W.W."/>
        </authorList>
    </citation>
    <scope>NUCLEOTIDE SEQUENCE [LARGE SCALE GENOMIC DNA]</scope>
    <source>
        <strain evidence="3 4">YMTK-2</strain>
    </source>
</reference>